<feature type="transmembrane region" description="Helical" evidence="1">
    <location>
        <begin position="245"/>
        <end position="265"/>
    </location>
</feature>
<feature type="transmembrane region" description="Helical" evidence="1">
    <location>
        <begin position="271"/>
        <end position="288"/>
    </location>
</feature>
<feature type="transmembrane region" description="Helical" evidence="1">
    <location>
        <begin position="214"/>
        <end position="238"/>
    </location>
</feature>
<feature type="transmembrane region" description="Helical" evidence="1">
    <location>
        <begin position="338"/>
        <end position="357"/>
    </location>
</feature>
<feature type="transmembrane region" description="Helical" evidence="1">
    <location>
        <begin position="366"/>
        <end position="383"/>
    </location>
</feature>
<dbReference type="Proteomes" id="UP000215509">
    <property type="component" value="Unassembled WGS sequence"/>
</dbReference>
<keyword evidence="1" id="KW-1133">Transmembrane helix</keyword>
<keyword evidence="1" id="KW-0472">Membrane</keyword>
<feature type="transmembrane region" description="Helical" evidence="1">
    <location>
        <begin position="300"/>
        <end position="318"/>
    </location>
</feature>
<dbReference type="InterPro" id="IPR018247">
    <property type="entry name" value="EF_Hand_1_Ca_BS"/>
</dbReference>
<evidence type="ECO:0000313" key="3">
    <source>
        <dbReference type="Proteomes" id="UP000215509"/>
    </source>
</evidence>
<dbReference type="InterPro" id="IPR032809">
    <property type="entry name" value="Put_HupE_UreJ"/>
</dbReference>
<gene>
    <name evidence="2" type="ORF">CF651_22820</name>
</gene>
<organism evidence="2 3">
    <name type="scientific">Paenibacillus rigui</name>
    <dbReference type="NCBI Taxonomy" id="554312"/>
    <lineage>
        <taxon>Bacteria</taxon>
        <taxon>Bacillati</taxon>
        <taxon>Bacillota</taxon>
        <taxon>Bacilli</taxon>
        <taxon>Bacillales</taxon>
        <taxon>Paenibacillaceae</taxon>
        <taxon>Paenibacillus</taxon>
    </lineage>
</organism>
<dbReference type="PROSITE" id="PS00018">
    <property type="entry name" value="EF_HAND_1"/>
    <property type="match status" value="1"/>
</dbReference>
<dbReference type="Pfam" id="PF13795">
    <property type="entry name" value="HupE_UreJ_2"/>
    <property type="match status" value="1"/>
</dbReference>
<reference evidence="2 3" key="1">
    <citation type="submission" date="2017-07" db="EMBL/GenBank/DDBJ databases">
        <title>Genome sequencing and assembly of Paenibacillus rigui.</title>
        <authorList>
            <person name="Mayilraj S."/>
        </authorList>
    </citation>
    <scope>NUCLEOTIDE SEQUENCE [LARGE SCALE GENOMIC DNA]</scope>
    <source>
        <strain evidence="2 3">JCM 16352</strain>
    </source>
</reference>
<keyword evidence="1" id="KW-0812">Transmembrane</keyword>
<dbReference type="EMBL" id="NMQW01000036">
    <property type="protein sequence ID" value="OXM83949.1"/>
    <property type="molecule type" value="Genomic_DNA"/>
</dbReference>
<sequence>MPEKVTMKMGSTMQSRCSMFRDKRRIRAMKIVVRLLLILLIVASFSGLINDRQAAEAHPLNNGYSQLTVHPEGVEYELFIPEVSLLKYDANQDDKLSTEELISQKGAIEADLRDHLRLLQDMNPMEFSMRSLEKEEKETVSGVSFQLYYSSSKPINGFTIEYNLLFEDADPLHLNFAIIEEGDDIDQTIFDASHRSYHYESMHPATWGSTLGTYFVLGIEHIVTGYDHLLFLFSLLLIASRWRNMLQIVTAFTVAHSITLFLAAMGYVDVNPVWIESAIALTIAYVAVENMWSQKHALRWLLTFVFGLIHGLGFAGALDEIGLPKQYFISSLLTFNLGVETGQLVIVLLVMPLLLWLRTKKRYRHLVIAGSAIILVQALWWLLERTGVIGAGG</sequence>
<proteinExistence type="predicted"/>
<evidence type="ECO:0000313" key="2">
    <source>
        <dbReference type="EMBL" id="OXM83949.1"/>
    </source>
</evidence>
<evidence type="ECO:0008006" key="4">
    <source>
        <dbReference type="Google" id="ProtNLM"/>
    </source>
</evidence>
<name>A0A229UM26_9BACL</name>
<evidence type="ECO:0000256" key="1">
    <source>
        <dbReference type="SAM" id="Phobius"/>
    </source>
</evidence>
<dbReference type="OrthoDB" id="9808870at2"/>
<accession>A0A229UM26</accession>
<keyword evidence="3" id="KW-1185">Reference proteome</keyword>
<comment type="caution">
    <text evidence="2">The sequence shown here is derived from an EMBL/GenBank/DDBJ whole genome shotgun (WGS) entry which is preliminary data.</text>
</comment>
<dbReference type="AlphaFoldDB" id="A0A229UM26"/>
<protein>
    <recommendedName>
        <fullName evidence="4">HupE / UreJ protein</fullName>
    </recommendedName>
</protein>